<comment type="caution">
    <text evidence="2">The sequence shown here is derived from an EMBL/GenBank/DDBJ whole genome shotgun (WGS) entry which is preliminary data.</text>
</comment>
<accession>A0ABT5TA31</accession>
<name>A0ABT5TA31_9RHOB</name>
<organism evidence="2 3">
    <name type="scientific">Roseinatronobacter alkalisoli</name>
    <dbReference type="NCBI Taxonomy" id="3028235"/>
    <lineage>
        <taxon>Bacteria</taxon>
        <taxon>Pseudomonadati</taxon>
        <taxon>Pseudomonadota</taxon>
        <taxon>Alphaproteobacteria</taxon>
        <taxon>Rhodobacterales</taxon>
        <taxon>Paracoccaceae</taxon>
        <taxon>Roseinatronobacter</taxon>
    </lineage>
</organism>
<evidence type="ECO:0008006" key="4">
    <source>
        <dbReference type="Google" id="ProtNLM"/>
    </source>
</evidence>
<dbReference type="RefSeq" id="WP_274352632.1">
    <property type="nucleotide sequence ID" value="NZ_JAQZSM010000011.1"/>
</dbReference>
<reference evidence="2" key="1">
    <citation type="submission" date="2023-02" db="EMBL/GenBank/DDBJ databases">
        <title>Description of Roseinatronobacter alkalisoli sp. nov., an alkaliphilic bacerium isolated from soda soil.</title>
        <authorList>
            <person name="Wei W."/>
        </authorList>
    </citation>
    <scope>NUCLEOTIDE SEQUENCE</scope>
    <source>
        <strain evidence="2">HJB301</strain>
    </source>
</reference>
<protein>
    <recommendedName>
        <fullName evidence="4">Tat pathway signal sequence domain protein</fullName>
    </recommendedName>
</protein>
<keyword evidence="3" id="KW-1185">Reference proteome</keyword>
<evidence type="ECO:0000256" key="1">
    <source>
        <dbReference type="SAM" id="SignalP"/>
    </source>
</evidence>
<keyword evidence="1" id="KW-0732">Signal</keyword>
<dbReference type="Proteomes" id="UP001431784">
    <property type="component" value="Unassembled WGS sequence"/>
</dbReference>
<feature type="signal peptide" evidence="1">
    <location>
        <begin position="1"/>
        <end position="27"/>
    </location>
</feature>
<dbReference type="EMBL" id="JAQZSM010000011">
    <property type="protein sequence ID" value="MDD7971952.1"/>
    <property type="molecule type" value="Genomic_DNA"/>
</dbReference>
<evidence type="ECO:0000313" key="3">
    <source>
        <dbReference type="Proteomes" id="UP001431784"/>
    </source>
</evidence>
<sequence>MPLWSRCLVTLSAALLAISPAVTPAAAQEAGEFRLELNNLEPVDNGCRLTFVAFNATGIELAQTSYDVAVFDDTGAVSERLILEFGHLPEDKTRVVQFLLNRGCDQISRLLLNEAEECLDAAGQSSRICMEALSASSRADVIFGS</sequence>
<evidence type="ECO:0000313" key="2">
    <source>
        <dbReference type="EMBL" id="MDD7971952.1"/>
    </source>
</evidence>
<feature type="chain" id="PRO_5047531040" description="Tat pathway signal sequence domain protein" evidence="1">
    <location>
        <begin position="28"/>
        <end position="145"/>
    </location>
</feature>
<gene>
    <name evidence="2" type="ORF">PUT78_12655</name>
</gene>
<proteinExistence type="predicted"/>